<dbReference type="EMBL" id="CP042436">
    <property type="protein sequence ID" value="QEC61694.1"/>
    <property type="molecule type" value="Genomic_DNA"/>
</dbReference>
<accession>A0A5B8URM7</accession>
<proteinExistence type="predicted"/>
<feature type="region of interest" description="Disordered" evidence="1">
    <location>
        <begin position="24"/>
        <end position="58"/>
    </location>
</feature>
<keyword evidence="3" id="KW-1185">Reference proteome</keyword>
<name>A0A5B8URM7_9SPHI</name>
<protein>
    <submittedName>
        <fullName evidence="2">Uncharacterized protein</fullName>
    </submittedName>
</protein>
<organism evidence="2 3">
    <name type="scientific">Mucilaginibacter ginsenosidivorans</name>
    <dbReference type="NCBI Taxonomy" id="398053"/>
    <lineage>
        <taxon>Bacteria</taxon>
        <taxon>Pseudomonadati</taxon>
        <taxon>Bacteroidota</taxon>
        <taxon>Sphingobacteriia</taxon>
        <taxon>Sphingobacteriales</taxon>
        <taxon>Sphingobacteriaceae</taxon>
        <taxon>Mucilaginibacter</taxon>
    </lineage>
</organism>
<gene>
    <name evidence="2" type="ORF">FRZ54_03545</name>
</gene>
<evidence type="ECO:0000256" key="1">
    <source>
        <dbReference type="SAM" id="MobiDB-lite"/>
    </source>
</evidence>
<sequence length="70" mass="7936">MINRLLLLSAFILLKIAACKKNDNNKPPITPVTPREPTKYTITEDDAKGGNKSVRPPTWSNHKAYRMLLM</sequence>
<dbReference type="AlphaFoldDB" id="A0A5B8URM7"/>
<evidence type="ECO:0000313" key="3">
    <source>
        <dbReference type="Proteomes" id="UP000321479"/>
    </source>
</evidence>
<dbReference type="KEGG" id="mgin:FRZ54_03545"/>
<reference evidence="2 3" key="1">
    <citation type="journal article" date="2017" name="Curr. Microbiol.">
        <title>Mucilaginibacter ginsenosidivorans sp. nov., Isolated from Soil of Ginseng Field.</title>
        <authorList>
            <person name="Kim M.M."/>
            <person name="Siddiqi M.Z."/>
            <person name="Im W.T."/>
        </authorList>
    </citation>
    <scope>NUCLEOTIDE SEQUENCE [LARGE SCALE GENOMIC DNA]</scope>
    <source>
        <strain evidence="2 3">Gsoil 3017</strain>
    </source>
</reference>
<dbReference type="RefSeq" id="WP_147030271.1">
    <property type="nucleotide sequence ID" value="NZ_CP042436.1"/>
</dbReference>
<dbReference type="Proteomes" id="UP000321479">
    <property type="component" value="Chromosome"/>
</dbReference>
<evidence type="ECO:0000313" key="2">
    <source>
        <dbReference type="EMBL" id="QEC61694.1"/>
    </source>
</evidence>